<evidence type="ECO:0000256" key="1">
    <source>
        <dbReference type="ARBA" id="ARBA00004141"/>
    </source>
</evidence>
<keyword evidence="4 7" id="KW-0812">Transmembrane</keyword>
<evidence type="ECO:0000256" key="7">
    <source>
        <dbReference type="SAM" id="Phobius"/>
    </source>
</evidence>
<sequence>MQRHRTPIGQILVDIGALAPQDLVRATAMRQRQDARIGDILLAHGMVEETTLYAALAKQYEAEVADFTAHRADVRLIDALGADECLRKGLLPWRRVGSTVLIASCRPEQFEELRPHLTALFGPVRMAVVSETTLHDALLRSRQRKLAQAAETRVAAHESCRELDITRLMRILSAIGFTAIAATLAFPRVMFLILVCWAIMILVVTSALKLAAAFAQARVSQRRQSTFSTGRSAQRLPTVSVMVPLFHEREIAGRLVKRLSKLTYPRELLDICLVVEEDDTITQEAVTQTDLPRWMRMIVVPRGGVTTKPRALNFALDFCRGSIIGIYDAEDAPEPQQIHKVAHHFAQAAPDVACVQGILDFYNARTNWLARCFTVEYASWFRIILPGYERLGLVVPLGGTTLFFRRQAIEKLGGWDAHNVTEDADLGIRLARHGYRTELIRTVTDEEANCRFWPWVKQRSRWLKGYAMTWAMHMRNPRKLLADLGWWKFFGVQVLFFGTLSNFVLAPLLWSFWAMPLGFHHPLQDIVPNGTFIALGSLFLMSEVITVAIGMLATSTPKHKGMWKWVPTLHFYYPLGTLAAIKGLWEVVTRPNYWDKTAHGLHDFEADTDTPVQIALETKSLDDLLNPNAIKKAPAHEVKNAPTETSQSFFSPKTPSANVTNLEDAIPKIPLSFGKSTRVARPYQLSANDCVHVPECKQAVGFAESPTVFEHAPNTHALIVQRIGKRRVTFGLNLPDHVIEKEPKPRLCTNAKQDTYLDTSRLQPAPKPDVDAVKDAGIDINAHRSQISPDMTLTAAFSTVPDWLPRSSRHKHRRIKSVDTYVAHRSENKP</sequence>
<feature type="transmembrane region" description="Helical" evidence="7">
    <location>
        <begin position="192"/>
        <end position="215"/>
    </location>
</feature>
<feature type="transmembrane region" description="Helical" evidence="7">
    <location>
        <begin position="168"/>
        <end position="186"/>
    </location>
</feature>
<dbReference type="PANTHER" id="PTHR43867">
    <property type="entry name" value="CELLULOSE SYNTHASE CATALYTIC SUBUNIT A [UDP-FORMING]"/>
    <property type="match status" value="1"/>
</dbReference>
<evidence type="ECO:0000259" key="8">
    <source>
        <dbReference type="Pfam" id="PF05157"/>
    </source>
</evidence>
<dbReference type="EMBL" id="FWFW01000005">
    <property type="protein sequence ID" value="SLN40703.1"/>
    <property type="molecule type" value="Genomic_DNA"/>
</dbReference>
<keyword evidence="3 9" id="KW-0808">Transferase</keyword>
<name>A0A1Y5SH42_9RHOB</name>
<reference evidence="9 10" key="1">
    <citation type="submission" date="2017-03" db="EMBL/GenBank/DDBJ databases">
        <authorList>
            <person name="Afonso C.L."/>
            <person name="Miller P.J."/>
            <person name="Scott M.A."/>
            <person name="Spackman E."/>
            <person name="Goraichik I."/>
            <person name="Dimitrov K.M."/>
            <person name="Suarez D.L."/>
            <person name="Swayne D.E."/>
        </authorList>
    </citation>
    <scope>NUCLEOTIDE SEQUENCE [LARGE SCALE GENOMIC DNA]</scope>
    <source>
        <strain evidence="9 10">CECT 7971</strain>
    </source>
</reference>
<evidence type="ECO:0000313" key="10">
    <source>
        <dbReference type="Proteomes" id="UP000193307"/>
    </source>
</evidence>
<dbReference type="Pfam" id="PF13641">
    <property type="entry name" value="Glyco_tranf_2_3"/>
    <property type="match status" value="1"/>
</dbReference>
<evidence type="ECO:0000313" key="9">
    <source>
        <dbReference type="EMBL" id="SLN40703.1"/>
    </source>
</evidence>
<proteinExistence type="predicted"/>
<dbReference type="InterPro" id="IPR050321">
    <property type="entry name" value="Glycosyltr_2/OpgH_subfam"/>
</dbReference>
<dbReference type="GO" id="GO:0016757">
    <property type="term" value="F:glycosyltransferase activity"/>
    <property type="evidence" value="ECO:0007669"/>
    <property type="project" value="UniProtKB-KW"/>
</dbReference>
<feature type="transmembrane region" description="Helical" evidence="7">
    <location>
        <begin position="484"/>
        <end position="512"/>
    </location>
</feature>
<organism evidence="9 10">
    <name type="scientific">Pacificibacter marinus</name>
    <dbReference type="NCBI Taxonomy" id="658057"/>
    <lineage>
        <taxon>Bacteria</taxon>
        <taxon>Pseudomonadati</taxon>
        <taxon>Pseudomonadota</taxon>
        <taxon>Alphaproteobacteria</taxon>
        <taxon>Rhodobacterales</taxon>
        <taxon>Roseobacteraceae</taxon>
        <taxon>Pacificibacter</taxon>
    </lineage>
</organism>
<dbReference type="Pfam" id="PF05157">
    <property type="entry name" value="MshEN"/>
    <property type="match status" value="1"/>
</dbReference>
<evidence type="ECO:0000256" key="5">
    <source>
        <dbReference type="ARBA" id="ARBA00022989"/>
    </source>
</evidence>
<dbReference type="AlphaFoldDB" id="A0A1Y5SH42"/>
<evidence type="ECO:0000256" key="3">
    <source>
        <dbReference type="ARBA" id="ARBA00022679"/>
    </source>
</evidence>
<dbReference type="SUPFAM" id="SSF160246">
    <property type="entry name" value="EspE N-terminal domain-like"/>
    <property type="match status" value="1"/>
</dbReference>
<feature type="transmembrane region" description="Helical" evidence="7">
    <location>
        <begin position="532"/>
        <end position="554"/>
    </location>
</feature>
<dbReference type="RefSeq" id="WP_244515540.1">
    <property type="nucleotide sequence ID" value="NZ_FNZV01000004.1"/>
</dbReference>
<dbReference type="InterPro" id="IPR007831">
    <property type="entry name" value="T2SS_GspE_N"/>
</dbReference>
<accession>A0A1Y5SH42</accession>
<keyword evidence="10" id="KW-1185">Reference proteome</keyword>
<dbReference type="Gene3D" id="3.90.550.10">
    <property type="entry name" value="Spore Coat Polysaccharide Biosynthesis Protein SpsA, Chain A"/>
    <property type="match status" value="1"/>
</dbReference>
<dbReference type="Proteomes" id="UP000193307">
    <property type="component" value="Unassembled WGS sequence"/>
</dbReference>
<evidence type="ECO:0000256" key="2">
    <source>
        <dbReference type="ARBA" id="ARBA00022676"/>
    </source>
</evidence>
<evidence type="ECO:0000256" key="4">
    <source>
        <dbReference type="ARBA" id="ARBA00022692"/>
    </source>
</evidence>
<dbReference type="InterPro" id="IPR037257">
    <property type="entry name" value="T2SS_E_N_sf"/>
</dbReference>
<evidence type="ECO:0000256" key="6">
    <source>
        <dbReference type="ARBA" id="ARBA00023136"/>
    </source>
</evidence>
<gene>
    <name evidence="9" type="ORF">PAM7971_01849</name>
</gene>
<feature type="domain" description="Type II secretion system protein GspE N-terminal" evidence="8">
    <location>
        <begin position="62"/>
        <end position="144"/>
    </location>
</feature>
<dbReference type="InterPro" id="IPR029044">
    <property type="entry name" value="Nucleotide-diphossugar_trans"/>
</dbReference>
<dbReference type="STRING" id="658057.SAMN04488032_104228"/>
<dbReference type="GO" id="GO:0016020">
    <property type="term" value="C:membrane"/>
    <property type="evidence" value="ECO:0007669"/>
    <property type="project" value="UniProtKB-SubCell"/>
</dbReference>
<comment type="subcellular location">
    <subcellularLocation>
        <location evidence="1">Membrane</location>
        <topology evidence="1">Multi-pass membrane protein</topology>
    </subcellularLocation>
</comment>
<keyword evidence="6 7" id="KW-0472">Membrane</keyword>
<keyword evidence="5 7" id="KW-1133">Transmembrane helix</keyword>
<keyword evidence="2 9" id="KW-0328">Glycosyltransferase</keyword>
<dbReference type="SUPFAM" id="SSF53448">
    <property type="entry name" value="Nucleotide-diphospho-sugar transferases"/>
    <property type="match status" value="1"/>
</dbReference>
<protein>
    <submittedName>
        <fullName evidence="9">Beta-monoglucosyldiacylglycerol synthase</fullName>
        <ecNumber evidence="9">2.4.1.-</ecNumber>
    </submittedName>
</protein>
<dbReference type="PANTHER" id="PTHR43867:SF2">
    <property type="entry name" value="CELLULOSE SYNTHASE CATALYTIC SUBUNIT A [UDP-FORMING]"/>
    <property type="match status" value="1"/>
</dbReference>
<dbReference type="EC" id="2.4.1.-" evidence="9"/>